<dbReference type="CDD" id="cd03109">
    <property type="entry name" value="DTBS"/>
    <property type="match status" value="1"/>
</dbReference>
<comment type="catalytic activity">
    <reaction evidence="9">
        <text>(7R,8S)-7,8-diammoniononanoate + CO2 + ATP = (4R,5S)-dethiobiotin + ADP + phosphate + 3 H(+)</text>
        <dbReference type="Rhea" id="RHEA:15805"/>
        <dbReference type="ChEBI" id="CHEBI:15378"/>
        <dbReference type="ChEBI" id="CHEBI:16526"/>
        <dbReference type="ChEBI" id="CHEBI:30616"/>
        <dbReference type="ChEBI" id="CHEBI:43474"/>
        <dbReference type="ChEBI" id="CHEBI:149469"/>
        <dbReference type="ChEBI" id="CHEBI:149473"/>
        <dbReference type="ChEBI" id="CHEBI:456216"/>
        <dbReference type="EC" id="6.3.3.3"/>
    </reaction>
</comment>
<dbReference type="EMBL" id="CACVAY010000038">
    <property type="protein sequence ID" value="CAA6809045.1"/>
    <property type="molecule type" value="Genomic_DNA"/>
</dbReference>
<keyword evidence="2 9" id="KW-0436">Ligase</keyword>
<evidence type="ECO:0000256" key="2">
    <source>
        <dbReference type="ARBA" id="ARBA00022598"/>
    </source>
</evidence>
<reference evidence="10" key="1">
    <citation type="submission" date="2020-01" db="EMBL/GenBank/DDBJ databases">
        <authorList>
            <person name="Meier V. D."/>
            <person name="Meier V D."/>
        </authorList>
    </citation>
    <scope>NUCLEOTIDE SEQUENCE</scope>
    <source>
        <strain evidence="10">HLG_WM_MAG_07</strain>
    </source>
</reference>
<dbReference type="InterPro" id="IPR027417">
    <property type="entry name" value="P-loop_NTPase"/>
</dbReference>
<name>A0A6S6T2F4_9GAMM</name>
<dbReference type="SUPFAM" id="SSF52540">
    <property type="entry name" value="P-loop containing nucleoside triphosphate hydrolases"/>
    <property type="match status" value="1"/>
</dbReference>
<dbReference type="HAMAP" id="MF_00336">
    <property type="entry name" value="BioD"/>
    <property type="match status" value="1"/>
</dbReference>
<comment type="function">
    <text evidence="9">Catalyzes a mechanistically unusual reaction, the ATP-dependent insertion of CO2 between the N7 and N8 nitrogen atoms of 7,8-diaminopelargonic acid (DAPA, also called 7,8-diammoniononanoate) to form a ureido ring.</text>
</comment>
<keyword evidence="7 9" id="KW-0460">Magnesium</keyword>
<gene>
    <name evidence="9" type="primary">bioD</name>
    <name evidence="10" type="ORF">HELGO_WM12887</name>
</gene>
<feature type="binding site" evidence="9">
    <location>
        <position position="53"/>
    </location>
    <ligand>
        <name>Mg(2+)</name>
        <dbReference type="ChEBI" id="CHEBI:18420"/>
    </ligand>
</feature>
<feature type="binding site" evidence="9">
    <location>
        <begin position="173"/>
        <end position="174"/>
    </location>
    <ligand>
        <name>ATP</name>
        <dbReference type="ChEBI" id="CHEBI:30616"/>
    </ligand>
</feature>
<dbReference type="Gene3D" id="3.40.50.300">
    <property type="entry name" value="P-loop containing nucleotide triphosphate hydrolases"/>
    <property type="match status" value="1"/>
</dbReference>
<sequence>MNRKGIFVTGTDTDVGKTWVGQSLIAGLAACGLSVIPRKPAESGWPIDVTESDAWKLANAAKVTDQLDLVCPHRFQAAISPVRAAALEHVSLTVNQLKTACLNIADDEFLYVEGAGGFYSPLVSDGLNADLAEALHLPIVLIANDRLGIINQVLLSQEAITGRGLELRCVILNETSPKHEVDSMDNLADLRNLLDVPVFSFGYQQQEVSHEWLSVISD</sequence>
<evidence type="ECO:0000256" key="4">
    <source>
        <dbReference type="ARBA" id="ARBA00022741"/>
    </source>
</evidence>
<dbReference type="Pfam" id="PF13500">
    <property type="entry name" value="AAA_26"/>
    <property type="match status" value="1"/>
</dbReference>
<keyword evidence="4 9" id="KW-0547">Nucleotide-binding</keyword>
<dbReference type="UniPathway" id="UPA00078">
    <property type="reaction ID" value="UER00161"/>
</dbReference>
<dbReference type="InterPro" id="IPR004472">
    <property type="entry name" value="DTB_synth_BioD"/>
</dbReference>
<comment type="caution">
    <text evidence="9">Lacks conserved residue(s) required for the propagation of feature annotation.</text>
</comment>
<evidence type="ECO:0000256" key="1">
    <source>
        <dbReference type="ARBA" id="ARBA00022490"/>
    </source>
</evidence>
<dbReference type="NCBIfam" id="TIGR00347">
    <property type="entry name" value="bioD"/>
    <property type="match status" value="1"/>
</dbReference>
<evidence type="ECO:0000256" key="5">
    <source>
        <dbReference type="ARBA" id="ARBA00022756"/>
    </source>
</evidence>
<feature type="binding site" evidence="9">
    <location>
        <position position="113"/>
    </location>
    <ligand>
        <name>Mg(2+)</name>
        <dbReference type="ChEBI" id="CHEBI:18420"/>
    </ligand>
</feature>
<dbReference type="PIRSF" id="PIRSF006755">
    <property type="entry name" value="DTB_synth"/>
    <property type="match status" value="1"/>
</dbReference>
<keyword evidence="1 9" id="KW-0963">Cytoplasm</keyword>
<feature type="binding site" evidence="9">
    <location>
        <begin position="113"/>
        <end position="116"/>
    </location>
    <ligand>
        <name>ATP</name>
        <dbReference type="ChEBI" id="CHEBI:30616"/>
    </ligand>
</feature>
<comment type="similarity">
    <text evidence="9">Belongs to the dethiobiotin synthetase family.</text>
</comment>
<dbReference type="GO" id="GO:0005524">
    <property type="term" value="F:ATP binding"/>
    <property type="evidence" value="ECO:0007669"/>
    <property type="project" value="UniProtKB-UniRule"/>
</dbReference>
<proteinExistence type="inferred from homology"/>
<dbReference type="GO" id="GO:0009102">
    <property type="term" value="P:biotin biosynthetic process"/>
    <property type="evidence" value="ECO:0007669"/>
    <property type="project" value="UniProtKB-UniRule"/>
</dbReference>
<dbReference type="GO" id="GO:0000287">
    <property type="term" value="F:magnesium ion binding"/>
    <property type="evidence" value="ECO:0007669"/>
    <property type="project" value="UniProtKB-UniRule"/>
</dbReference>
<dbReference type="AlphaFoldDB" id="A0A6S6T2F4"/>
<dbReference type="GO" id="GO:0005829">
    <property type="term" value="C:cytosol"/>
    <property type="evidence" value="ECO:0007669"/>
    <property type="project" value="TreeGrafter"/>
</dbReference>
<dbReference type="GO" id="GO:0004141">
    <property type="term" value="F:dethiobiotin synthase activity"/>
    <property type="evidence" value="ECO:0007669"/>
    <property type="project" value="UniProtKB-UniRule"/>
</dbReference>
<keyword evidence="5 9" id="KW-0093">Biotin biosynthesis</keyword>
<protein>
    <recommendedName>
        <fullName evidence="9">ATP-dependent dethiobiotin synthetase BioD</fullName>
        <ecNumber evidence="9">6.3.3.3</ecNumber>
    </recommendedName>
    <alternativeName>
        <fullName evidence="9">DTB synthetase</fullName>
        <shortName evidence="9">DTBS</shortName>
    </alternativeName>
    <alternativeName>
        <fullName evidence="9">Dethiobiotin synthase</fullName>
    </alternativeName>
</protein>
<evidence type="ECO:0000256" key="6">
    <source>
        <dbReference type="ARBA" id="ARBA00022840"/>
    </source>
</evidence>
<keyword evidence="3 9" id="KW-0479">Metal-binding</keyword>
<keyword evidence="6 9" id="KW-0067">ATP-binding</keyword>
<comment type="pathway">
    <text evidence="9">Cofactor biosynthesis; biotin biosynthesis; biotin from 7,8-diaminononanoate: step 1/2.</text>
</comment>
<comment type="subcellular location">
    <subcellularLocation>
        <location evidence="9">Cytoplasm</location>
    </subcellularLocation>
</comment>
<evidence type="ECO:0000256" key="9">
    <source>
        <dbReference type="HAMAP-Rule" id="MF_00336"/>
    </source>
</evidence>
<dbReference type="PANTHER" id="PTHR43210:SF2">
    <property type="entry name" value="ATP-DEPENDENT DETHIOBIOTIN SYNTHETASE BIOD 2"/>
    <property type="match status" value="1"/>
</dbReference>
<accession>A0A6S6T2F4</accession>
<comment type="catalytic activity">
    <reaction evidence="8">
        <text>(7R,8S)-8-amino-7-(carboxyamino)nonanoate + ATP = (4R,5S)-dethiobiotin + ADP + phosphate + H(+)</text>
        <dbReference type="Rhea" id="RHEA:63684"/>
        <dbReference type="ChEBI" id="CHEBI:15378"/>
        <dbReference type="ChEBI" id="CHEBI:30616"/>
        <dbReference type="ChEBI" id="CHEBI:43474"/>
        <dbReference type="ChEBI" id="CHEBI:149470"/>
        <dbReference type="ChEBI" id="CHEBI:149473"/>
        <dbReference type="ChEBI" id="CHEBI:456216"/>
    </reaction>
</comment>
<dbReference type="EC" id="6.3.3.3" evidence="9"/>
<organism evidence="10">
    <name type="scientific">uncultured Thiotrichaceae bacterium</name>
    <dbReference type="NCBI Taxonomy" id="298394"/>
    <lineage>
        <taxon>Bacteria</taxon>
        <taxon>Pseudomonadati</taxon>
        <taxon>Pseudomonadota</taxon>
        <taxon>Gammaproteobacteria</taxon>
        <taxon>Thiotrichales</taxon>
        <taxon>Thiotrichaceae</taxon>
        <taxon>environmental samples</taxon>
    </lineage>
</organism>
<comment type="cofactor">
    <cofactor evidence="9">
        <name>Mg(2+)</name>
        <dbReference type="ChEBI" id="CHEBI:18420"/>
    </cofactor>
</comment>
<evidence type="ECO:0000256" key="7">
    <source>
        <dbReference type="ARBA" id="ARBA00022842"/>
    </source>
</evidence>
<feature type="active site" evidence="9">
    <location>
        <position position="39"/>
    </location>
</feature>
<dbReference type="PANTHER" id="PTHR43210">
    <property type="entry name" value="DETHIOBIOTIN SYNTHETASE"/>
    <property type="match status" value="1"/>
</dbReference>
<evidence type="ECO:0000256" key="3">
    <source>
        <dbReference type="ARBA" id="ARBA00022723"/>
    </source>
</evidence>
<evidence type="ECO:0000256" key="8">
    <source>
        <dbReference type="ARBA" id="ARBA00047386"/>
    </source>
</evidence>
<evidence type="ECO:0000313" key="10">
    <source>
        <dbReference type="EMBL" id="CAA6809045.1"/>
    </source>
</evidence>
<feature type="binding site" evidence="9">
    <location>
        <position position="18"/>
    </location>
    <ligand>
        <name>Mg(2+)</name>
        <dbReference type="ChEBI" id="CHEBI:18420"/>
    </ligand>
</feature>
<dbReference type="PROSITE" id="PS51257">
    <property type="entry name" value="PROKAR_LIPOPROTEIN"/>
    <property type="match status" value="1"/>
</dbReference>
<feature type="binding site" evidence="9">
    <location>
        <position position="53"/>
    </location>
    <ligand>
        <name>ATP</name>
        <dbReference type="ChEBI" id="CHEBI:30616"/>
    </ligand>
</feature>
<comment type="subunit">
    <text evidence="9">Homodimer.</text>
</comment>
<feature type="binding site" evidence="9">
    <location>
        <position position="43"/>
    </location>
    <ligand>
        <name>substrate</name>
    </ligand>
</feature>